<gene>
    <name evidence="2" type="ORF">SAMN05421779_10745</name>
</gene>
<protein>
    <submittedName>
        <fullName evidence="2">FRG domain-containing protein</fullName>
    </submittedName>
</protein>
<dbReference type="OrthoDB" id="9816036at2"/>
<dbReference type="SMART" id="SM00901">
    <property type="entry name" value="FRG"/>
    <property type="match status" value="1"/>
</dbReference>
<dbReference type="Proteomes" id="UP000185678">
    <property type="component" value="Unassembled WGS sequence"/>
</dbReference>
<dbReference type="Pfam" id="PF08867">
    <property type="entry name" value="FRG"/>
    <property type="match status" value="1"/>
</dbReference>
<proteinExistence type="predicted"/>
<evidence type="ECO:0000313" key="2">
    <source>
        <dbReference type="EMBL" id="SIT11193.1"/>
    </source>
</evidence>
<accession>A0A1N7PKK6</accession>
<dbReference type="EMBL" id="FTOA01000007">
    <property type="protein sequence ID" value="SIT11193.1"/>
    <property type="molecule type" value="Genomic_DNA"/>
</dbReference>
<name>A0A1N7PKK6_9PROT</name>
<dbReference type="AlphaFoldDB" id="A0A1N7PKK6"/>
<evidence type="ECO:0000313" key="3">
    <source>
        <dbReference type="Proteomes" id="UP000185678"/>
    </source>
</evidence>
<keyword evidence="3" id="KW-1185">Reference proteome</keyword>
<sequence>MARPKIHVSDNIWDILKEIEKWGQDDGKHTVYRGHTDYRHKLRPSLFRSQNERMKNNERNVLRELITKHPIEFSSDVGIFEKLVRMQHYGLPTRLLDVTYNPLVAIYFACEKCSKYDAEIIAIRVDPAHFKYFDSDTVRCISNLSNLSQSEIKGLNSVADSSALNASESGKRLHDFVMQERPNFQPRIDKKHLSDFYLVEPRLNNPRIQAQKGAFLIFGLEEELKAGTNGFEIKKFRIDKNKTTEIRRNVEMLGFSESNIYPELSKTADMIKRKYEAN</sequence>
<dbReference type="RefSeq" id="WP_076401656.1">
    <property type="nucleotide sequence ID" value="NZ_FTOA01000007.1"/>
</dbReference>
<dbReference type="InterPro" id="IPR014966">
    <property type="entry name" value="FRG-dom"/>
</dbReference>
<organism evidence="2 3">
    <name type="scientific">Insolitispirillum peregrinum</name>
    <dbReference type="NCBI Taxonomy" id="80876"/>
    <lineage>
        <taxon>Bacteria</taxon>
        <taxon>Pseudomonadati</taxon>
        <taxon>Pseudomonadota</taxon>
        <taxon>Alphaproteobacteria</taxon>
        <taxon>Rhodospirillales</taxon>
        <taxon>Novispirillaceae</taxon>
        <taxon>Insolitispirillum</taxon>
    </lineage>
</organism>
<reference evidence="2 3" key="1">
    <citation type="submission" date="2017-01" db="EMBL/GenBank/DDBJ databases">
        <authorList>
            <person name="Mah S.A."/>
            <person name="Swanson W.J."/>
            <person name="Moy G.W."/>
            <person name="Vacquier V.D."/>
        </authorList>
    </citation>
    <scope>NUCLEOTIDE SEQUENCE [LARGE SCALE GENOMIC DNA]</scope>
    <source>
        <strain evidence="2 3">DSM 11589</strain>
    </source>
</reference>
<evidence type="ECO:0000259" key="1">
    <source>
        <dbReference type="SMART" id="SM00901"/>
    </source>
</evidence>
<feature type="domain" description="FRG" evidence="1">
    <location>
        <begin position="26"/>
        <end position="121"/>
    </location>
</feature>